<keyword evidence="5 6" id="KW-0472">Membrane</keyword>
<reference evidence="8 9" key="1">
    <citation type="submission" date="2019-05" db="EMBL/GenBank/DDBJ databases">
        <authorList>
            <person name="Narsing Rao M.P."/>
            <person name="Li W.J."/>
        </authorList>
    </citation>
    <scope>NUCLEOTIDE SEQUENCE [LARGE SCALE GENOMIC DNA]</scope>
    <source>
        <strain evidence="8 9">SYSU_K30003</strain>
    </source>
</reference>
<evidence type="ECO:0000313" key="8">
    <source>
        <dbReference type="EMBL" id="TLS49039.1"/>
    </source>
</evidence>
<feature type="transmembrane region" description="Helical" evidence="6">
    <location>
        <begin position="21"/>
        <end position="43"/>
    </location>
</feature>
<evidence type="ECO:0000256" key="2">
    <source>
        <dbReference type="ARBA" id="ARBA00022475"/>
    </source>
</evidence>
<dbReference type="InterPro" id="IPR013525">
    <property type="entry name" value="ABC2_TM"/>
</dbReference>
<evidence type="ECO:0000256" key="4">
    <source>
        <dbReference type="ARBA" id="ARBA00022989"/>
    </source>
</evidence>
<feature type="transmembrane region" description="Helical" evidence="6">
    <location>
        <begin position="277"/>
        <end position="297"/>
    </location>
</feature>
<comment type="subcellular location">
    <subcellularLocation>
        <location evidence="1">Cell membrane</location>
        <topology evidence="1">Multi-pass membrane protein</topology>
    </subcellularLocation>
</comment>
<dbReference type="Proteomes" id="UP000309676">
    <property type="component" value="Unassembled WGS sequence"/>
</dbReference>
<protein>
    <submittedName>
        <fullName evidence="8">ABC transporter permease</fullName>
    </submittedName>
</protein>
<feature type="transmembrane region" description="Helical" evidence="6">
    <location>
        <begin position="171"/>
        <end position="192"/>
    </location>
</feature>
<evidence type="ECO:0000256" key="1">
    <source>
        <dbReference type="ARBA" id="ARBA00004651"/>
    </source>
</evidence>
<evidence type="ECO:0000256" key="5">
    <source>
        <dbReference type="ARBA" id="ARBA00023136"/>
    </source>
</evidence>
<feature type="domain" description="ABC-2 type transporter transmembrane" evidence="7">
    <location>
        <begin position="19"/>
        <end position="355"/>
    </location>
</feature>
<dbReference type="PANTHER" id="PTHR30294:SF48">
    <property type="entry name" value="LINEARMYCIN RESISTANCE PERMEASE PROTEIN LNRM"/>
    <property type="match status" value="1"/>
</dbReference>
<dbReference type="GO" id="GO:0005886">
    <property type="term" value="C:plasma membrane"/>
    <property type="evidence" value="ECO:0007669"/>
    <property type="project" value="UniProtKB-SubCell"/>
</dbReference>
<feature type="transmembrane region" description="Helical" evidence="6">
    <location>
        <begin position="213"/>
        <end position="237"/>
    </location>
</feature>
<dbReference type="OrthoDB" id="1864035at2"/>
<accession>A0A5R9G1Z2</accession>
<sequence>MNALRIAGKEIITNIRDVKMLIFMLATPVLLILILGSLLSSAFQGGGAEVGEIRVWVRDDAADGELSEAWNAFAKEAAGSGIAFEAAAPGTDVEADVAAGRYAGVVTLTESGIEYAGNERGAAANGIVSGLLTSFADARNVEATIGAPPSVGGFVRSVAAETQAKPGALDYYAVAVTTMIILYGALTAGGLIEEERKRNTALRLAAAPVSKAAVFAGKVGGSVAMNAIFVAIVVLISKWMFGAEWGDDLGIVYLVLLSQIVFAISLGLGVSYAFKGSAAGAVTLAIVQLECFFGGAYTPTSAMTGWMGTISNVSPLARTNEAIIQIIYADRLAAALPAILWNVGMAALLLAVAAWTMRKREGL</sequence>
<evidence type="ECO:0000256" key="6">
    <source>
        <dbReference type="SAM" id="Phobius"/>
    </source>
</evidence>
<keyword evidence="9" id="KW-1185">Reference proteome</keyword>
<evidence type="ECO:0000256" key="3">
    <source>
        <dbReference type="ARBA" id="ARBA00022692"/>
    </source>
</evidence>
<gene>
    <name evidence="8" type="ORF">FE782_27585</name>
</gene>
<dbReference type="AlphaFoldDB" id="A0A5R9G1Z2"/>
<keyword evidence="4 6" id="KW-1133">Transmembrane helix</keyword>
<dbReference type="InterPro" id="IPR051449">
    <property type="entry name" value="ABC-2_transporter_component"/>
</dbReference>
<dbReference type="EMBL" id="VCIW01000025">
    <property type="protein sequence ID" value="TLS49039.1"/>
    <property type="molecule type" value="Genomic_DNA"/>
</dbReference>
<dbReference type="GO" id="GO:0140359">
    <property type="term" value="F:ABC-type transporter activity"/>
    <property type="evidence" value="ECO:0007669"/>
    <property type="project" value="InterPro"/>
</dbReference>
<evidence type="ECO:0000313" key="9">
    <source>
        <dbReference type="Proteomes" id="UP000309676"/>
    </source>
</evidence>
<dbReference type="PANTHER" id="PTHR30294">
    <property type="entry name" value="MEMBRANE COMPONENT OF ABC TRANSPORTER YHHJ-RELATED"/>
    <property type="match status" value="1"/>
</dbReference>
<evidence type="ECO:0000259" key="7">
    <source>
        <dbReference type="Pfam" id="PF12698"/>
    </source>
</evidence>
<name>A0A5R9G1Z2_9BACL</name>
<proteinExistence type="predicted"/>
<dbReference type="Pfam" id="PF12698">
    <property type="entry name" value="ABC2_membrane_3"/>
    <property type="match status" value="1"/>
</dbReference>
<organism evidence="8 9">
    <name type="scientific">Paenibacillus antri</name>
    <dbReference type="NCBI Taxonomy" id="2582848"/>
    <lineage>
        <taxon>Bacteria</taxon>
        <taxon>Bacillati</taxon>
        <taxon>Bacillota</taxon>
        <taxon>Bacilli</taxon>
        <taxon>Bacillales</taxon>
        <taxon>Paenibacillaceae</taxon>
        <taxon>Paenibacillus</taxon>
    </lineage>
</organism>
<comment type="caution">
    <text evidence="8">The sequence shown here is derived from an EMBL/GenBank/DDBJ whole genome shotgun (WGS) entry which is preliminary data.</text>
</comment>
<feature type="transmembrane region" description="Helical" evidence="6">
    <location>
        <begin position="338"/>
        <end position="357"/>
    </location>
</feature>
<feature type="transmembrane region" description="Helical" evidence="6">
    <location>
        <begin position="249"/>
        <end position="270"/>
    </location>
</feature>
<keyword evidence="2" id="KW-1003">Cell membrane</keyword>
<keyword evidence="3 6" id="KW-0812">Transmembrane</keyword>